<dbReference type="SUPFAM" id="SSF51735">
    <property type="entry name" value="NAD(P)-binding Rossmann-fold domains"/>
    <property type="match status" value="1"/>
</dbReference>
<dbReference type="Pfam" id="PF13561">
    <property type="entry name" value="adh_short_C2"/>
    <property type="match status" value="1"/>
</dbReference>
<keyword evidence="2" id="KW-0521">NADP</keyword>
<dbReference type="PANTHER" id="PTHR48107">
    <property type="entry name" value="NADPH-DEPENDENT ALDEHYDE REDUCTASE-LIKE PROTEIN, CHLOROPLASTIC-RELATED"/>
    <property type="match status" value="1"/>
</dbReference>
<dbReference type="OrthoDB" id="3469466at2759"/>
<feature type="compositionally biased region" description="Basic residues" evidence="5">
    <location>
        <begin position="41"/>
        <end position="53"/>
    </location>
</feature>
<evidence type="ECO:0000256" key="1">
    <source>
        <dbReference type="ARBA" id="ARBA00006484"/>
    </source>
</evidence>
<dbReference type="InterPro" id="IPR020904">
    <property type="entry name" value="Sc_DH/Rdtase_CS"/>
</dbReference>
<dbReference type="PROSITE" id="PS00061">
    <property type="entry name" value="ADH_SHORT"/>
    <property type="match status" value="1"/>
</dbReference>
<dbReference type="Gene3D" id="3.40.50.720">
    <property type="entry name" value="NAD(P)-binding Rossmann-like Domain"/>
    <property type="match status" value="1"/>
</dbReference>
<evidence type="ECO:0000256" key="2">
    <source>
        <dbReference type="ARBA" id="ARBA00022857"/>
    </source>
</evidence>
<evidence type="ECO:0000256" key="5">
    <source>
        <dbReference type="SAM" id="MobiDB-lite"/>
    </source>
</evidence>
<dbReference type="InterPro" id="IPR036291">
    <property type="entry name" value="NAD(P)-bd_dom_sf"/>
</dbReference>
<dbReference type="Pfam" id="PF11951">
    <property type="entry name" value="Fungal_trans_2"/>
    <property type="match status" value="1"/>
</dbReference>
<proteinExistence type="inferred from homology"/>
<protein>
    <submittedName>
        <fullName evidence="6">Uncharacterized protein</fullName>
    </submittedName>
</protein>
<dbReference type="PRINTS" id="PR00081">
    <property type="entry name" value="GDHRDH"/>
</dbReference>
<comment type="similarity">
    <text evidence="1">Belongs to the short-chain dehydrogenases/reductases (SDR) family.</text>
</comment>
<keyword evidence="7" id="KW-1185">Reference proteome</keyword>
<dbReference type="InterPro" id="IPR021858">
    <property type="entry name" value="Fun_TF"/>
</dbReference>
<dbReference type="FunFam" id="3.40.50.720:FF:000084">
    <property type="entry name" value="Short-chain dehydrogenase reductase"/>
    <property type="match status" value="1"/>
</dbReference>
<accession>A0A8H5UQ33</accession>
<dbReference type="Proteomes" id="UP000546213">
    <property type="component" value="Unassembled WGS sequence"/>
</dbReference>
<dbReference type="GO" id="GO:0016614">
    <property type="term" value="F:oxidoreductase activity, acting on CH-OH group of donors"/>
    <property type="evidence" value="ECO:0007669"/>
    <property type="project" value="UniProtKB-ARBA"/>
</dbReference>
<evidence type="ECO:0000256" key="3">
    <source>
        <dbReference type="ARBA" id="ARBA00023002"/>
    </source>
</evidence>
<organism evidence="6 7">
    <name type="scientific">Fusarium pseudocircinatum</name>
    <dbReference type="NCBI Taxonomy" id="56676"/>
    <lineage>
        <taxon>Eukaryota</taxon>
        <taxon>Fungi</taxon>
        <taxon>Dikarya</taxon>
        <taxon>Ascomycota</taxon>
        <taxon>Pezizomycotina</taxon>
        <taxon>Sordariomycetes</taxon>
        <taxon>Hypocreomycetidae</taxon>
        <taxon>Hypocreales</taxon>
        <taxon>Nectriaceae</taxon>
        <taxon>Fusarium</taxon>
        <taxon>Fusarium fujikuroi species complex</taxon>
    </lineage>
</organism>
<dbReference type="InterPro" id="IPR002347">
    <property type="entry name" value="SDR_fam"/>
</dbReference>
<sequence>MNGNSNSSERKEISLHFLPAITAEPNSRREVELRQSSARSHLAKSMHRRKRADKKLPSDQDDIELHGTDEGWKVVERRTKKNDRQLLLTSGQLSMCVIPDRIVDPHTKMLLHYCTQSFWPGFEIGSAAFHIPPFALDYNTLVAQGPALVHACLWQAAVNLAFKRNSRVTDRQSLLHYNQAIAHISKDIAKPVAEIPEQTLYAILSLCGPEMSPDDGNGIIKKAFDPPLAELSWIHVFGSRLLIDSHAKALMNLVDLKGGIHNVKYAGFQASFNYMDLVRATQKLVKPHLPVSQLYGRVKETHDRTKFFGYAYDFVNHSPLDESSHIIDSLGVLGLSDDIREAICDMRVWVKVIEAYRQGALTNPDLSLLAAHRDLIQQRLLATLPDGYDGKKPVQIDVPSETTPGHWIDKIIQTGLLIFSLGVTCPISYAPPYHHAAQRLKEQLILYEERAAHLGLSDLLIWLGVVGLLSAEQVGSGLREWFVGFLSTVEQKRGVAGDARGWDTVKKESLEPILWSSVACDTAAERAWHDVQEVADETPWNWGRKTCSSAKSVNLKYVGRDESTPQGAHPWQFQSHFMKPALPLRDVSVIIIDKASTFMSAIPHRVYTLDVLAYASAYPGRVEPLPPDLRVILPSLPSINYTQTLSRNIMFLDGKVVLVTGGSKGIGKAVVERVVADGASVVINYSSDSKPAEELVSKIGSDKALAFRADVSNIAEIEKLVQATVEKFGKIDCVMANAACAPMNDLESTTEEGFDKAFNLNVKGPYFLVQKAVKHMPRDGRVILVSSGVLHQSQVAPRYLLYASSKGSIEQMTRILAKDLGPKGITVNAIAPGPTATEMFFQGKSQELIETIAGFSPLGRLGKPEEIAGLAAFLAGSTSSWVSGQVIGANGGSFV</sequence>
<feature type="region of interest" description="Disordered" evidence="5">
    <location>
        <begin position="1"/>
        <end position="62"/>
    </location>
</feature>
<dbReference type="PANTHER" id="PTHR48107:SF7">
    <property type="entry name" value="RE15974P"/>
    <property type="match status" value="1"/>
</dbReference>
<dbReference type="AlphaFoldDB" id="A0A8H5UQ33"/>
<dbReference type="EMBL" id="JAAOAS010000094">
    <property type="protein sequence ID" value="KAF5594962.1"/>
    <property type="molecule type" value="Genomic_DNA"/>
</dbReference>
<reference evidence="6 7" key="1">
    <citation type="submission" date="2020-05" db="EMBL/GenBank/DDBJ databases">
        <title>Identification and distribution of gene clusters putatively required for synthesis of sphingolipid metabolism inhibitors in phylogenetically diverse species of the filamentous fungus Fusarium.</title>
        <authorList>
            <person name="Kim H.-S."/>
            <person name="Busman M."/>
            <person name="Brown D.W."/>
            <person name="Divon H."/>
            <person name="Uhlig S."/>
            <person name="Proctor R.H."/>
        </authorList>
    </citation>
    <scope>NUCLEOTIDE SEQUENCE [LARGE SCALE GENOMIC DNA]</scope>
    <source>
        <strain evidence="6 7">NRRL 36939</strain>
    </source>
</reference>
<comment type="caution">
    <text evidence="6">The sequence shown here is derived from an EMBL/GenBank/DDBJ whole genome shotgun (WGS) entry which is preliminary data.</text>
</comment>
<keyword evidence="4" id="KW-0539">Nucleus</keyword>
<evidence type="ECO:0000256" key="4">
    <source>
        <dbReference type="ARBA" id="ARBA00023242"/>
    </source>
</evidence>
<evidence type="ECO:0000313" key="7">
    <source>
        <dbReference type="Proteomes" id="UP000546213"/>
    </source>
</evidence>
<keyword evidence="3" id="KW-0560">Oxidoreductase</keyword>
<name>A0A8H5UQ33_9HYPO</name>
<gene>
    <name evidence="6" type="ORF">FPCIR_4586</name>
</gene>
<evidence type="ECO:0000313" key="6">
    <source>
        <dbReference type="EMBL" id="KAF5594962.1"/>
    </source>
</evidence>